<accession>A0A1L3JEG9</accession>
<proteinExistence type="predicted"/>
<dbReference type="Gene3D" id="3.40.30.10">
    <property type="entry name" value="Glutaredoxin"/>
    <property type="match status" value="1"/>
</dbReference>
<dbReference type="PANTHER" id="PTHR43968">
    <property type="match status" value="1"/>
</dbReference>
<dbReference type="GO" id="GO:0016740">
    <property type="term" value="F:transferase activity"/>
    <property type="evidence" value="ECO:0007669"/>
    <property type="project" value="UniProtKB-KW"/>
</dbReference>
<evidence type="ECO:0000259" key="1">
    <source>
        <dbReference type="PROSITE" id="PS50404"/>
    </source>
</evidence>
<dbReference type="InterPro" id="IPR036282">
    <property type="entry name" value="Glutathione-S-Trfase_C_sf"/>
</dbReference>
<evidence type="ECO:0000313" key="3">
    <source>
        <dbReference type="EMBL" id="APG63489.1"/>
    </source>
</evidence>
<protein>
    <submittedName>
        <fullName evidence="3">Glutathione S-transferase</fullName>
    </submittedName>
</protein>
<dbReference type="OrthoDB" id="9813092at2"/>
<dbReference type="GO" id="GO:0005737">
    <property type="term" value="C:cytoplasm"/>
    <property type="evidence" value="ECO:0007669"/>
    <property type="project" value="TreeGrafter"/>
</dbReference>
<dbReference type="SUPFAM" id="SSF47616">
    <property type="entry name" value="GST C-terminal domain-like"/>
    <property type="match status" value="1"/>
</dbReference>
<dbReference type="Pfam" id="PF13410">
    <property type="entry name" value="GST_C_2"/>
    <property type="match status" value="1"/>
</dbReference>
<gene>
    <name evidence="3" type="ORF">LPB140_02295</name>
</gene>
<reference evidence="3 4" key="1">
    <citation type="submission" date="2016-11" db="EMBL/GenBank/DDBJ databases">
        <title>Sphingorhabdus sp. LPB0140, isolated from marine environment.</title>
        <authorList>
            <person name="Kim E."/>
            <person name="Yi H."/>
        </authorList>
    </citation>
    <scope>NUCLEOTIDE SEQUENCE [LARGE SCALE GENOMIC DNA]</scope>
    <source>
        <strain evidence="3 4">LPB0140</strain>
    </source>
</reference>
<dbReference type="CDD" id="cd03196">
    <property type="entry name" value="GST_C_5"/>
    <property type="match status" value="1"/>
</dbReference>
<dbReference type="KEGG" id="sphl:LPB140_02295"/>
<dbReference type="Proteomes" id="UP000242561">
    <property type="component" value="Chromosome"/>
</dbReference>
<dbReference type="PROSITE" id="PS50405">
    <property type="entry name" value="GST_CTER"/>
    <property type="match status" value="1"/>
</dbReference>
<feature type="domain" description="GST C-terminal" evidence="2">
    <location>
        <begin position="87"/>
        <end position="216"/>
    </location>
</feature>
<dbReference type="Pfam" id="PF13417">
    <property type="entry name" value="GST_N_3"/>
    <property type="match status" value="1"/>
</dbReference>
<evidence type="ECO:0000313" key="4">
    <source>
        <dbReference type="Proteomes" id="UP000242561"/>
    </source>
</evidence>
<name>A0A1L3JEG9_9SPHN</name>
<dbReference type="InterPro" id="IPR010987">
    <property type="entry name" value="Glutathione-S-Trfase_C-like"/>
</dbReference>
<dbReference type="InterPro" id="IPR036249">
    <property type="entry name" value="Thioredoxin-like_sf"/>
</dbReference>
<keyword evidence="4" id="KW-1185">Reference proteome</keyword>
<dbReference type="AlphaFoldDB" id="A0A1L3JEG9"/>
<dbReference type="PROSITE" id="PS50404">
    <property type="entry name" value="GST_NTER"/>
    <property type="match status" value="1"/>
</dbReference>
<dbReference type="InterPro" id="IPR004045">
    <property type="entry name" value="Glutathione_S-Trfase_N"/>
</dbReference>
<dbReference type="InterPro" id="IPR050983">
    <property type="entry name" value="GST_Omega/HSP26"/>
</dbReference>
<dbReference type="SUPFAM" id="SSF52833">
    <property type="entry name" value="Thioredoxin-like"/>
    <property type="match status" value="1"/>
</dbReference>
<keyword evidence="3" id="KW-0808">Transferase</keyword>
<feature type="domain" description="GST N-terminal" evidence="1">
    <location>
        <begin position="5"/>
        <end position="84"/>
    </location>
</feature>
<evidence type="ECO:0000259" key="2">
    <source>
        <dbReference type="PROSITE" id="PS50405"/>
    </source>
</evidence>
<dbReference type="Gene3D" id="1.20.1050.10">
    <property type="match status" value="1"/>
</dbReference>
<organism evidence="3 4">
    <name type="scientific">Sphingorhabdus lutea</name>
    <dbReference type="NCBI Taxonomy" id="1913578"/>
    <lineage>
        <taxon>Bacteria</taxon>
        <taxon>Pseudomonadati</taxon>
        <taxon>Pseudomonadota</taxon>
        <taxon>Alphaproteobacteria</taxon>
        <taxon>Sphingomonadales</taxon>
        <taxon>Sphingomonadaceae</taxon>
        <taxon>Sphingorhabdus</taxon>
    </lineage>
</organism>
<dbReference type="RefSeq" id="WP_072560166.1">
    <property type="nucleotide sequence ID" value="NZ_CP018154.1"/>
</dbReference>
<dbReference type="PANTHER" id="PTHR43968:SF6">
    <property type="entry name" value="GLUTATHIONE S-TRANSFERASE OMEGA"/>
    <property type="match status" value="1"/>
</dbReference>
<dbReference type="STRING" id="1913578.LPB140_02295"/>
<sequence>MTDLSTPILYSFRRCPYAMRARMGIWASGMQVELREVALRNKPDEMIAISPKATVPVLCKSRDFILEESLDVMKWALSENDPMGWRRGADSAKIDGLIAQCDGPFKHHLDRYKYAVRYVDVDAEEFSMMHRARACEILANWNEILSAHPFLLGDKESMADIAIFPFVRQFAHADKVWFDAQPWPALQKWLAQYLDGDLFAAIMTKYTPWKMGDAPIYFGQF</sequence>
<dbReference type="EMBL" id="CP018154">
    <property type="protein sequence ID" value="APG63489.1"/>
    <property type="molecule type" value="Genomic_DNA"/>
</dbReference>